<name>A0A518D1K2_9BACT</name>
<organism evidence="10 11">
    <name type="scientific">Rohdeia mirabilis</name>
    <dbReference type="NCBI Taxonomy" id="2528008"/>
    <lineage>
        <taxon>Bacteria</taxon>
        <taxon>Pseudomonadati</taxon>
        <taxon>Planctomycetota</taxon>
        <taxon>Planctomycetia</taxon>
        <taxon>Planctomycetia incertae sedis</taxon>
        <taxon>Rohdeia</taxon>
    </lineage>
</organism>
<dbReference type="OrthoDB" id="303761at2"/>
<feature type="transmembrane region" description="Helical" evidence="8">
    <location>
        <begin position="238"/>
        <end position="254"/>
    </location>
</feature>
<protein>
    <recommendedName>
        <fullName evidence="9">Glycosyltransferase RgtA/B/C/D-like domain-containing protein</fullName>
    </recommendedName>
</protein>
<dbReference type="GO" id="GO:0016763">
    <property type="term" value="F:pentosyltransferase activity"/>
    <property type="evidence" value="ECO:0007669"/>
    <property type="project" value="TreeGrafter"/>
</dbReference>
<dbReference type="AlphaFoldDB" id="A0A518D1K2"/>
<keyword evidence="7 8" id="KW-0472">Membrane</keyword>
<feature type="transmembrane region" description="Helical" evidence="8">
    <location>
        <begin position="168"/>
        <end position="186"/>
    </location>
</feature>
<dbReference type="PANTHER" id="PTHR33908:SF11">
    <property type="entry name" value="MEMBRANE PROTEIN"/>
    <property type="match status" value="1"/>
</dbReference>
<gene>
    <name evidence="10" type="ORF">Pla163_24430</name>
</gene>
<evidence type="ECO:0000256" key="3">
    <source>
        <dbReference type="ARBA" id="ARBA00022676"/>
    </source>
</evidence>
<keyword evidence="5 8" id="KW-0812">Transmembrane</keyword>
<comment type="subcellular location">
    <subcellularLocation>
        <location evidence="1">Cell membrane</location>
        <topology evidence="1">Multi-pass membrane protein</topology>
    </subcellularLocation>
</comment>
<evidence type="ECO:0000256" key="7">
    <source>
        <dbReference type="ARBA" id="ARBA00023136"/>
    </source>
</evidence>
<evidence type="ECO:0000259" key="9">
    <source>
        <dbReference type="Pfam" id="PF13231"/>
    </source>
</evidence>
<keyword evidence="6 8" id="KW-1133">Transmembrane helix</keyword>
<dbReference type="PANTHER" id="PTHR33908">
    <property type="entry name" value="MANNOSYLTRANSFERASE YKCB-RELATED"/>
    <property type="match status" value="1"/>
</dbReference>
<feature type="transmembrane region" description="Helical" evidence="8">
    <location>
        <begin position="398"/>
        <end position="418"/>
    </location>
</feature>
<dbReference type="InterPro" id="IPR038731">
    <property type="entry name" value="RgtA/B/C-like"/>
</dbReference>
<feature type="transmembrane region" description="Helical" evidence="8">
    <location>
        <begin position="339"/>
        <end position="361"/>
    </location>
</feature>
<dbReference type="InterPro" id="IPR050297">
    <property type="entry name" value="LipidA_mod_glycosyltrf_83"/>
</dbReference>
<reference evidence="10 11" key="1">
    <citation type="submission" date="2019-02" db="EMBL/GenBank/DDBJ databases">
        <title>Deep-cultivation of Planctomycetes and their phenomic and genomic characterization uncovers novel biology.</title>
        <authorList>
            <person name="Wiegand S."/>
            <person name="Jogler M."/>
            <person name="Boedeker C."/>
            <person name="Pinto D."/>
            <person name="Vollmers J."/>
            <person name="Rivas-Marin E."/>
            <person name="Kohn T."/>
            <person name="Peeters S.H."/>
            <person name="Heuer A."/>
            <person name="Rast P."/>
            <person name="Oberbeckmann S."/>
            <person name="Bunk B."/>
            <person name="Jeske O."/>
            <person name="Meyerdierks A."/>
            <person name="Storesund J.E."/>
            <person name="Kallscheuer N."/>
            <person name="Luecker S."/>
            <person name="Lage O.M."/>
            <person name="Pohl T."/>
            <person name="Merkel B.J."/>
            <person name="Hornburger P."/>
            <person name="Mueller R.-W."/>
            <person name="Bruemmer F."/>
            <person name="Labrenz M."/>
            <person name="Spormann A.M."/>
            <person name="Op den Camp H."/>
            <person name="Overmann J."/>
            <person name="Amann R."/>
            <person name="Jetten M.S.M."/>
            <person name="Mascher T."/>
            <person name="Medema M.H."/>
            <person name="Devos D.P."/>
            <person name="Kaster A.-K."/>
            <person name="Ovreas L."/>
            <person name="Rohde M."/>
            <person name="Galperin M.Y."/>
            <person name="Jogler C."/>
        </authorList>
    </citation>
    <scope>NUCLEOTIDE SEQUENCE [LARGE SCALE GENOMIC DNA]</scope>
    <source>
        <strain evidence="10 11">Pla163</strain>
    </source>
</reference>
<feature type="domain" description="Glycosyltransferase RgtA/B/C/D-like" evidence="9">
    <location>
        <begin position="97"/>
        <end position="243"/>
    </location>
</feature>
<feature type="transmembrane region" description="Helical" evidence="8">
    <location>
        <begin position="373"/>
        <end position="392"/>
    </location>
</feature>
<evidence type="ECO:0000256" key="8">
    <source>
        <dbReference type="SAM" id="Phobius"/>
    </source>
</evidence>
<evidence type="ECO:0000256" key="2">
    <source>
        <dbReference type="ARBA" id="ARBA00022475"/>
    </source>
</evidence>
<evidence type="ECO:0000313" key="10">
    <source>
        <dbReference type="EMBL" id="QDU85315.1"/>
    </source>
</evidence>
<dbReference type="Pfam" id="PF13231">
    <property type="entry name" value="PMT_2"/>
    <property type="match status" value="1"/>
</dbReference>
<feature type="transmembrane region" description="Helical" evidence="8">
    <location>
        <begin position="300"/>
        <end position="319"/>
    </location>
</feature>
<sequence length="587" mass="64177">MSTTRNAPPVPEHGAAPRAQLPWWIAVALLAIALRLLSAGDAWSPDNRDFHGLFGAFATGGPATDLAQRGMFESGGMPYQWRVDLADGTHATRWYMHHPPAYMLISAAFLEWLGPYEDALRIPPLLFSLFSIFAAYRLGREFADERCARFAALLMAVIPYSARDGMQTWTEAAIAGTTCFVLIHGVRWMDHRRARDLVLTGVWLAAGALLDWPAHFVLPGLAIYALVRCGLEGNWGRFAWAWTLPLLSGLLLGAHKLHMVLVAGTEGAMQDSGNTLAYVMDWEPYFNWEYARTQLGFQQLGFTGPVLLLAALGGCRLIARRSNAVAIGSASAIWVSLAPLAWFLLDVSALWICVLWPIGLVVLRGERPQGRGVALLLGLLPGLWYVLLFPGRSNNHDFFMLVSAPAVCVAAAIGALALADRVSELAARRGVSARSGTFVLGAAAIGVALLSTLVVLLQWMRFRSDELPRLARQEWLAPILEDESAVVITHMSRGACLPFYSRAPIVYGTDSVEALDGFLHGIVDRIEDERRAVFLFDQFWGLQDPKMQPVLSKLMTIGAATEHVVDIGKGPQSFWLVELPTGAALDG</sequence>
<dbReference type="GO" id="GO:0005886">
    <property type="term" value="C:plasma membrane"/>
    <property type="evidence" value="ECO:0007669"/>
    <property type="project" value="UniProtKB-SubCell"/>
</dbReference>
<keyword evidence="4" id="KW-0808">Transferase</keyword>
<dbReference type="EMBL" id="CP036290">
    <property type="protein sequence ID" value="QDU85315.1"/>
    <property type="molecule type" value="Genomic_DNA"/>
</dbReference>
<dbReference type="RefSeq" id="WP_145188437.1">
    <property type="nucleotide sequence ID" value="NZ_CP036290.1"/>
</dbReference>
<proteinExistence type="predicted"/>
<dbReference type="Proteomes" id="UP000319342">
    <property type="component" value="Chromosome"/>
</dbReference>
<keyword evidence="2" id="KW-1003">Cell membrane</keyword>
<dbReference type="GO" id="GO:0009103">
    <property type="term" value="P:lipopolysaccharide biosynthetic process"/>
    <property type="evidence" value="ECO:0007669"/>
    <property type="project" value="UniProtKB-ARBA"/>
</dbReference>
<feature type="transmembrane region" description="Helical" evidence="8">
    <location>
        <begin position="438"/>
        <end position="460"/>
    </location>
</feature>
<evidence type="ECO:0000256" key="4">
    <source>
        <dbReference type="ARBA" id="ARBA00022679"/>
    </source>
</evidence>
<evidence type="ECO:0000256" key="6">
    <source>
        <dbReference type="ARBA" id="ARBA00022989"/>
    </source>
</evidence>
<keyword evidence="3" id="KW-0328">Glycosyltransferase</keyword>
<evidence type="ECO:0000313" key="11">
    <source>
        <dbReference type="Proteomes" id="UP000319342"/>
    </source>
</evidence>
<evidence type="ECO:0000256" key="5">
    <source>
        <dbReference type="ARBA" id="ARBA00022692"/>
    </source>
</evidence>
<keyword evidence="11" id="KW-1185">Reference proteome</keyword>
<accession>A0A518D1K2</accession>
<feature type="transmembrane region" description="Helical" evidence="8">
    <location>
        <begin position="198"/>
        <end position="226"/>
    </location>
</feature>
<feature type="transmembrane region" description="Helical" evidence="8">
    <location>
        <begin position="21"/>
        <end position="38"/>
    </location>
</feature>
<evidence type="ECO:0000256" key="1">
    <source>
        <dbReference type="ARBA" id="ARBA00004651"/>
    </source>
</evidence>